<keyword evidence="9" id="KW-1185">Reference proteome</keyword>
<dbReference type="PROSITE" id="PS51352">
    <property type="entry name" value="THIOREDOXIN_2"/>
    <property type="match status" value="1"/>
</dbReference>
<proteinExistence type="inferred from homology"/>
<dbReference type="KEGG" id="ftj:FTUN_7180"/>
<dbReference type="GO" id="GO:0006950">
    <property type="term" value="P:response to stress"/>
    <property type="evidence" value="ECO:0007669"/>
    <property type="project" value="UniProtKB-ARBA"/>
</dbReference>
<keyword evidence="5" id="KW-0676">Redox-active center</keyword>
<dbReference type="GO" id="GO:0015035">
    <property type="term" value="F:protein-disulfide reductase activity"/>
    <property type="evidence" value="ECO:0007669"/>
    <property type="project" value="UniProtKB-UniRule"/>
</dbReference>
<dbReference type="GO" id="GO:0005737">
    <property type="term" value="C:cytoplasm"/>
    <property type="evidence" value="ECO:0007669"/>
    <property type="project" value="TreeGrafter"/>
</dbReference>
<dbReference type="InterPro" id="IPR013766">
    <property type="entry name" value="Thioredoxin_domain"/>
</dbReference>
<dbReference type="InterPro" id="IPR005746">
    <property type="entry name" value="Thioredoxin"/>
</dbReference>
<evidence type="ECO:0000259" key="7">
    <source>
        <dbReference type="PROSITE" id="PS51352"/>
    </source>
</evidence>
<dbReference type="EMBL" id="CP053452">
    <property type="protein sequence ID" value="QJW99568.1"/>
    <property type="molecule type" value="Genomic_DNA"/>
</dbReference>
<protein>
    <recommendedName>
        <fullName evidence="6">Thioredoxin</fullName>
    </recommendedName>
</protein>
<dbReference type="RefSeq" id="WP_171474514.1">
    <property type="nucleotide sequence ID" value="NZ_CP053452.2"/>
</dbReference>
<dbReference type="InterPro" id="IPR036249">
    <property type="entry name" value="Thioredoxin-like_sf"/>
</dbReference>
<dbReference type="InterPro" id="IPR011990">
    <property type="entry name" value="TPR-like_helical_dom_sf"/>
</dbReference>
<evidence type="ECO:0000256" key="6">
    <source>
        <dbReference type="NCBIfam" id="TIGR01068"/>
    </source>
</evidence>
<evidence type="ECO:0000313" key="8">
    <source>
        <dbReference type="EMBL" id="QJW99568.1"/>
    </source>
</evidence>
<evidence type="ECO:0000256" key="1">
    <source>
        <dbReference type="ARBA" id="ARBA00008987"/>
    </source>
</evidence>
<dbReference type="Proteomes" id="UP000503447">
    <property type="component" value="Chromosome"/>
</dbReference>
<dbReference type="Gene3D" id="1.25.40.10">
    <property type="entry name" value="Tetratricopeptide repeat domain"/>
    <property type="match status" value="1"/>
</dbReference>
<dbReference type="Pfam" id="PF00085">
    <property type="entry name" value="Thioredoxin"/>
    <property type="match status" value="1"/>
</dbReference>
<dbReference type="InterPro" id="IPR017937">
    <property type="entry name" value="Thioredoxin_CS"/>
</dbReference>
<accession>A0A6M5Z086</accession>
<dbReference type="AlphaFoldDB" id="A0A6M5Z086"/>
<keyword evidence="4" id="KW-1015">Disulfide bond</keyword>
<dbReference type="PANTHER" id="PTHR45663:SF11">
    <property type="entry name" value="GEO12009P1"/>
    <property type="match status" value="1"/>
</dbReference>
<evidence type="ECO:0000256" key="2">
    <source>
        <dbReference type="ARBA" id="ARBA00022448"/>
    </source>
</evidence>
<dbReference type="Pfam" id="PF14561">
    <property type="entry name" value="TPR_20"/>
    <property type="match status" value="1"/>
</dbReference>
<evidence type="ECO:0000256" key="4">
    <source>
        <dbReference type="ARBA" id="ARBA00023157"/>
    </source>
</evidence>
<dbReference type="SUPFAM" id="SSF52833">
    <property type="entry name" value="Thioredoxin-like"/>
    <property type="match status" value="1"/>
</dbReference>
<evidence type="ECO:0000256" key="5">
    <source>
        <dbReference type="ARBA" id="ARBA00023284"/>
    </source>
</evidence>
<dbReference type="PRINTS" id="PR00421">
    <property type="entry name" value="THIOREDOXIN"/>
</dbReference>
<organism evidence="8 9">
    <name type="scientific">Frigoriglobus tundricola</name>
    <dbReference type="NCBI Taxonomy" id="2774151"/>
    <lineage>
        <taxon>Bacteria</taxon>
        <taxon>Pseudomonadati</taxon>
        <taxon>Planctomycetota</taxon>
        <taxon>Planctomycetia</taxon>
        <taxon>Gemmatales</taxon>
        <taxon>Gemmataceae</taxon>
        <taxon>Frigoriglobus</taxon>
    </lineage>
</organism>
<keyword evidence="2" id="KW-0813">Transport</keyword>
<name>A0A6M5Z086_9BACT</name>
<keyword evidence="3" id="KW-0249">Electron transport</keyword>
<gene>
    <name evidence="8" type="ORF">FTUN_7180</name>
</gene>
<dbReference type="FunFam" id="3.40.30.10:FF:000001">
    <property type="entry name" value="Thioredoxin"/>
    <property type="match status" value="1"/>
</dbReference>
<reference evidence="9" key="1">
    <citation type="submission" date="2020-05" db="EMBL/GenBank/DDBJ databases">
        <title>Frigoriglobus tundricola gen. nov., sp. nov., a psychrotolerant cellulolytic planctomycete of the family Gemmataceae with two divergent copies of 16S rRNA gene.</title>
        <authorList>
            <person name="Kulichevskaya I.S."/>
            <person name="Ivanova A.A."/>
            <person name="Naumoff D.G."/>
            <person name="Beletsky A.V."/>
            <person name="Rijpstra W.I.C."/>
            <person name="Sinninghe Damste J.S."/>
            <person name="Mardanov A.V."/>
            <person name="Ravin N.V."/>
            <person name="Dedysh S.N."/>
        </authorList>
    </citation>
    <scope>NUCLEOTIDE SEQUENCE [LARGE SCALE GENOMIC DNA]</scope>
    <source>
        <strain evidence="9">PL17</strain>
    </source>
</reference>
<sequence>MADSPWVVNVSAENFHQIVVDGSRERPVVIDFWAPWCGPCRRLAPMLERLAVEKDGGFLLAKVNTDENQELAQSFQVEGIPAVFAIRDGKIADQFTGVLPEEQLREFIDSLGPAAPAADAEPSPLDRALELEGRDPSAAAESYRAMLAATPDDPAARVGLARVLLATPGREQEAAPLLTGLEFGDFAPEAQRLHTLVTLRDVPHADADLTAAQRVVGAEGKLALAKVLAARGDYPAALDALLAAADDDRQLGRTTVRELMLKIFEVIGPQSEQAGDYRRRLQALLY</sequence>
<evidence type="ECO:0000313" key="9">
    <source>
        <dbReference type="Proteomes" id="UP000503447"/>
    </source>
</evidence>
<dbReference type="NCBIfam" id="TIGR01068">
    <property type="entry name" value="thioredoxin"/>
    <property type="match status" value="1"/>
</dbReference>
<dbReference type="CDD" id="cd02947">
    <property type="entry name" value="TRX_family"/>
    <property type="match status" value="1"/>
</dbReference>
<comment type="similarity">
    <text evidence="1">Belongs to the thioredoxin family.</text>
</comment>
<feature type="domain" description="Thioredoxin" evidence="7">
    <location>
        <begin position="6"/>
        <end position="113"/>
    </location>
</feature>
<dbReference type="PANTHER" id="PTHR45663">
    <property type="entry name" value="GEO12009P1"/>
    <property type="match status" value="1"/>
</dbReference>
<dbReference type="Pfam" id="PF14559">
    <property type="entry name" value="TPR_19"/>
    <property type="match status" value="1"/>
</dbReference>
<evidence type="ECO:0000256" key="3">
    <source>
        <dbReference type="ARBA" id="ARBA00022982"/>
    </source>
</evidence>
<dbReference type="PROSITE" id="PS00194">
    <property type="entry name" value="THIOREDOXIN_1"/>
    <property type="match status" value="1"/>
</dbReference>
<dbReference type="Gene3D" id="3.40.30.10">
    <property type="entry name" value="Glutaredoxin"/>
    <property type="match status" value="1"/>
</dbReference>